<keyword evidence="1" id="KW-0732">Signal</keyword>
<dbReference type="SUPFAM" id="SSF51556">
    <property type="entry name" value="Metallo-dependent hydrolases"/>
    <property type="match status" value="1"/>
</dbReference>
<comment type="caution">
    <text evidence="2">The sequence shown here is derived from an EMBL/GenBank/DDBJ whole genome shotgun (WGS) entry which is preliminary data.</text>
</comment>
<dbReference type="GO" id="GO:0016805">
    <property type="term" value="F:dipeptidase activity"/>
    <property type="evidence" value="ECO:0007669"/>
    <property type="project" value="UniProtKB-KW"/>
</dbReference>
<dbReference type="InterPro" id="IPR032466">
    <property type="entry name" value="Metal_Hydrolase"/>
</dbReference>
<name>A0ABT4S8K9_9ACTN</name>
<dbReference type="Proteomes" id="UP001144036">
    <property type="component" value="Unassembled WGS sequence"/>
</dbReference>
<dbReference type="EMBL" id="JAPNNL010000023">
    <property type="protein sequence ID" value="MDA0633548.1"/>
    <property type="molecule type" value="Genomic_DNA"/>
</dbReference>
<dbReference type="EC" id="3.4.13.-" evidence="2"/>
<dbReference type="Gene3D" id="3.20.20.140">
    <property type="entry name" value="Metal-dependent hydrolases"/>
    <property type="match status" value="1"/>
</dbReference>
<feature type="chain" id="PRO_5046114768" evidence="1">
    <location>
        <begin position="32"/>
        <end position="555"/>
    </location>
</feature>
<feature type="signal peptide" evidence="1">
    <location>
        <begin position="1"/>
        <end position="31"/>
    </location>
</feature>
<proteinExistence type="predicted"/>
<evidence type="ECO:0000313" key="2">
    <source>
        <dbReference type="EMBL" id="MDA0633548.1"/>
    </source>
</evidence>
<keyword evidence="2" id="KW-0224">Dipeptidase</keyword>
<evidence type="ECO:0000313" key="3">
    <source>
        <dbReference type="Proteomes" id="UP001144036"/>
    </source>
</evidence>
<dbReference type="RefSeq" id="WP_270154360.1">
    <property type="nucleotide sequence ID" value="NZ_JAPNNL010000023.1"/>
</dbReference>
<reference evidence="2" key="1">
    <citation type="submission" date="2022-11" db="EMBL/GenBank/DDBJ databases">
        <title>Nonomuraea corallina sp. nov., a new species of the genus Nonomuraea isolated from sea side sediment in Thai sea.</title>
        <authorList>
            <person name="Ngamcharungchit C."/>
            <person name="Matsumoto A."/>
            <person name="Suriyachadkun C."/>
            <person name="Panbangred W."/>
            <person name="Inahashi Y."/>
            <person name="Intra B."/>
        </authorList>
    </citation>
    <scope>NUCLEOTIDE SEQUENCE</scope>
    <source>
        <strain evidence="2">MCN248</strain>
    </source>
</reference>
<accession>A0ABT4S8K9</accession>
<protein>
    <submittedName>
        <fullName evidence="2">Membrane dipeptidase</fullName>
        <ecNumber evidence="2">3.4.13.-</ecNumber>
    </submittedName>
</protein>
<keyword evidence="3" id="KW-1185">Reference proteome</keyword>
<keyword evidence="2" id="KW-0378">Hydrolase</keyword>
<evidence type="ECO:0000256" key="1">
    <source>
        <dbReference type="SAM" id="SignalP"/>
    </source>
</evidence>
<organism evidence="2 3">
    <name type="scientific">Nonomuraea corallina</name>
    <dbReference type="NCBI Taxonomy" id="2989783"/>
    <lineage>
        <taxon>Bacteria</taxon>
        <taxon>Bacillati</taxon>
        <taxon>Actinomycetota</taxon>
        <taxon>Actinomycetes</taxon>
        <taxon>Streptosporangiales</taxon>
        <taxon>Streptosporangiaceae</taxon>
        <taxon>Nonomuraea</taxon>
    </lineage>
</organism>
<sequence length="555" mass="59958">MKSLRSLARAASALALLAGSLVAQSAAPATAKPVTAATTVTTSATTSATASAAAGAAAAAAEARGFVDAHSHLFSYEAFGGMLICGKPFDPDGIAAALRDCPDHYPNGELAWFENFTRTGSPTGTHDPIGWPTFRDWPAHDSLTHQQAYYTWVERAWRGGLRVLVNHLVANRQLCAIYPLRRHGCDEMDSIRLQAQRARQMQDHIDAEHGGPGRGWFRIVDNTAQARQVIEAGKLAVVLGVETSEPFGCRQILGIPRCTRAQIDRGLDEMYALGVRSMFVCHKYDNALCGVRFDSGTQGVIVNVGNLLGTGSFWQARTCTTAEHDNTIDPAGVLPDQIARLLPPGVSLPAYPPAPHCNTRGLTALGRHMVEGMMRRGMMIEVDHMSVKAADSTLDLLEAAGYPGVISSHSWTDPRYLERIYALGGMVAQYGHDAEHFVDEWRRTEPLRDAHQVPGYGYGLDANGIGQLPGPRAGNAGNPVSYPFTSLNGVTLDRQQTGQRVWDVNVDGVANYGLVPDWIEDMRIIAGPEIVEDMAAGAESYLRTWESAAQHAATH</sequence>
<gene>
    <name evidence="2" type="ORF">OUY22_08970</name>
</gene>
<keyword evidence="2" id="KW-0645">Protease</keyword>